<dbReference type="AlphaFoldDB" id="A0A9P7XVF6"/>
<dbReference type="FunFam" id="3.30.1560.10:FF:000001">
    <property type="entry name" value="Protein mago nashi homolog"/>
    <property type="match status" value="1"/>
</dbReference>
<name>A0A9P7XVF6_9FUNG</name>
<keyword evidence="5" id="KW-1185">Reference proteome</keyword>
<evidence type="ECO:0000256" key="3">
    <source>
        <dbReference type="ARBA" id="ARBA00023242"/>
    </source>
</evidence>
<dbReference type="GO" id="GO:0008380">
    <property type="term" value="P:RNA splicing"/>
    <property type="evidence" value="ECO:0007669"/>
    <property type="project" value="InterPro"/>
</dbReference>
<dbReference type="SUPFAM" id="SSF89817">
    <property type="entry name" value="Mago nashi protein"/>
    <property type="match status" value="2"/>
</dbReference>
<keyword evidence="3" id="KW-0539">Nucleus</keyword>
<comment type="similarity">
    <text evidence="2">Belongs to the mago nashi family.</text>
</comment>
<evidence type="ECO:0000256" key="1">
    <source>
        <dbReference type="ARBA" id="ARBA00004123"/>
    </source>
</evidence>
<dbReference type="InterPro" id="IPR036605">
    <property type="entry name" value="Mago_nashi_sf"/>
</dbReference>
<accession>A0A9P7XVF6</accession>
<dbReference type="Pfam" id="PF02792">
    <property type="entry name" value="Mago_nashi"/>
    <property type="match status" value="2"/>
</dbReference>
<gene>
    <name evidence="4" type="ORF">KI688_011591</name>
</gene>
<dbReference type="PANTHER" id="PTHR12638">
    <property type="entry name" value="PROTEIN MAGO NASHI HOMOLOG"/>
    <property type="match status" value="1"/>
</dbReference>
<dbReference type="Gene3D" id="3.30.1560.10">
    <property type="entry name" value="Mago nashi"/>
    <property type="match status" value="2"/>
</dbReference>
<organism evidence="4 5">
    <name type="scientific">Linnemannia hyalina</name>
    <dbReference type="NCBI Taxonomy" id="64524"/>
    <lineage>
        <taxon>Eukaryota</taxon>
        <taxon>Fungi</taxon>
        <taxon>Fungi incertae sedis</taxon>
        <taxon>Mucoromycota</taxon>
        <taxon>Mortierellomycotina</taxon>
        <taxon>Mortierellomycetes</taxon>
        <taxon>Mortierellales</taxon>
        <taxon>Mortierellaceae</taxon>
        <taxon>Linnemannia</taxon>
    </lineage>
</organism>
<dbReference type="PANTHER" id="PTHR12638:SF0">
    <property type="entry name" value="MAGO HOMOLOG, EXON JUNCTION COMPLEX SUBUNIT-RELATED"/>
    <property type="match status" value="1"/>
</dbReference>
<proteinExistence type="inferred from homology"/>
<dbReference type="GO" id="GO:0035145">
    <property type="term" value="C:exon-exon junction complex"/>
    <property type="evidence" value="ECO:0007669"/>
    <property type="project" value="InterPro"/>
</dbReference>
<dbReference type="Proteomes" id="UP000707451">
    <property type="component" value="Unassembled WGS sequence"/>
</dbReference>
<dbReference type="InterPro" id="IPR004023">
    <property type="entry name" value="Mago_nashi"/>
</dbReference>
<evidence type="ECO:0000313" key="4">
    <source>
        <dbReference type="EMBL" id="KAG9068000.1"/>
    </source>
</evidence>
<protein>
    <recommendedName>
        <fullName evidence="6">Mago nashi</fullName>
    </recommendedName>
</protein>
<dbReference type="EMBL" id="JAHRHY010000007">
    <property type="protein sequence ID" value="KAG9068000.1"/>
    <property type="molecule type" value="Genomic_DNA"/>
</dbReference>
<reference evidence="4" key="1">
    <citation type="submission" date="2021-06" db="EMBL/GenBank/DDBJ databases">
        <title>Genome Sequence of Mortierella hyaline Strain SCG-10, a Cold-Adapted, Nitrate-Reducing Fungus Isolated from Soil in Minnesota, USA.</title>
        <authorList>
            <person name="Aldossari N."/>
        </authorList>
    </citation>
    <scope>NUCLEOTIDE SEQUENCE</scope>
    <source>
        <strain evidence="4">SCG-10</strain>
    </source>
</reference>
<evidence type="ECO:0008006" key="6">
    <source>
        <dbReference type="Google" id="ProtNLM"/>
    </source>
</evidence>
<dbReference type="CDD" id="cd11295">
    <property type="entry name" value="Mago_nashi"/>
    <property type="match status" value="1"/>
</dbReference>
<evidence type="ECO:0000256" key="2">
    <source>
        <dbReference type="ARBA" id="ARBA00009270"/>
    </source>
</evidence>
<evidence type="ECO:0000313" key="5">
    <source>
        <dbReference type="Proteomes" id="UP000707451"/>
    </source>
</evidence>
<comment type="caution">
    <text evidence="4">The sequence shown here is derived from an EMBL/GenBank/DDBJ whole genome shotgun (WGS) entry which is preliminary data.</text>
</comment>
<comment type="subcellular location">
    <subcellularLocation>
        <location evidence="1">Nucleus</location>
    </subcellularLocation>
</comment>
<dbReference type="OrthoDB" id="6495301at2759"/>
<sequence length="220" mass="25491">MPAEEFYVRYYSGHQGRYGHEFIEFEFHADGRCRYANNSNYRNDSLIKKEMTVSPLMIKELKRIIADSEVMKEDDHKWPKKNVVGKQELEIRFGNEHVSFEEESGLYVTEGHLEQDMTVLAFSQDFAMQWNGFALWRSTSIKVDTGWPFQIHTRMPRGIIHSNSAPTPPDAISPTAKIGSLVDVQGSEDPEGLRVFYYLVQDLKCLVFSLITLHWKIKPI</sequence>